<dbReference type="GeneID" id="19324978"/>
<dbReference type="OrthoDB" id="5340195at2759"/>
<dbReference type="PANTHER" id="PTHR35041">
    <property type="entry name" value="MEDIATOR OF RNA POLYMERASE II TRANSCRIPTION SUBUNIT 1"/>
    <property type="match status" value="1"/>
</dbReference>
<dbReference type="PANTHER" id="PTHR35041:SF3">
    <property type="entry name" value="FORMYLMETHIONINE DEFORMYLASE-LIKE PROTEIN"/>
    <property type="match status" value="1"/>
</dbReference>
<proteinExistence type="predicted"/>
<sequence>MLRYGTVLAFAAKAGLGASVIAAFRQRVWTTVRTRMMSIGAIDSMFAAAEDFFALVNWEFLSGAKIAAALALFVWLAPLVVILTANTLLVELQTTETNTTCPGVRTLNFSFEDVNDWRTPLKIDGLFEIPLSLWNTTKPQGEDPPGWFDYYTAPGPNFVQTATIGAYLGQAVSRKNASFETCSPGWNCTFEVSFTAPGYKCTELASGVDSTLKNLTQESGEAKSPFGIDFLLPKGSFAYYAFASGGEYSTTQLKDVAPGGIPNMKPPYPKHFGAFRTEPIVWIGYAVLANPDETPPTEPSDPKWNSSFIPKIFGCEHYETNYTVHFNYTDGTQYTTVKKRTFLIPIINTTFVPHVDADDGTADNTTATPEENYVYPSDVERYRRVAAYHSLGYMLRQFVNGTVEIESSLVNPIANTAALQTKLLDPRNNYFAYPNLMSLVQGFYEDLILSIFSNPQFVEVVWAARTDEQTGTYHARDLWIVYGIAVMLALLGLVAGAFALHENGGVMRNTRFSSIVAATRGPPLEKVNWEGPGQDRGDVPKDIQRLKIGYGMMGLDMQNTTSYDNRYPGQEPAGGVKCGFGLEGDINQNRREGSLFHR</sequence>
<name>R8BKT6_PHAM7</name>
<dbReference type="eggNOG" id="ENOG502RX75">
    <property type="taxonomic scope" value="Eukaryota"/>
</dbReference>
<feature type="transmembrane region" description="Helical" evidence="1">
    <location>
        <begin position="479"/>
        <end position="500"/>
    </location>
</feature>
<dbReference type="KEGG" id="tmn:UCRPA7_4519"/>
<gene>
    <name evidence="2" type="ORF">UCRPA7_4519</name>
</gene>
<feature type="transmembrane region" description="Helical" evidence="1">
    <location>
        <begin position="68"/>
        <end position="89"/>
    </location>
</feature>
<evidence type="ECO:0000313" key="3">
    <source>
        <dbReference type="Proteomes" id="UP000014074"/>
    </source>
</evidence>
<keyword evidence="1" id="KW-0472">Membrane</keyword>
<keyword evidence="3" id="KW-1185">Reference proteome</keyword>
<evidence type="ECO:0000313" key="2">
    <source>
        <dbReference type="EMBL" id="EON99940.1"/>
    </source>
</evidence>
<keyword evidence="1" id="KW-1133">Transmembrane helix</keyword>
<keyword evidence="1" id="KW-0812">Transmembrane</keyword>
<dbReference type="AlphaFoldDB" id="R8BKT6"/>
<protein>
    <submittedName>
        <fullName evidence="2">Putative formylmethionine deformylase-like protein</fullName>
    </submittedName>
</protein>
<dbReference type="EMBL" id="KB933120">
    <property type="protein sequence ID" value="EON99940.1"/>
    <property type="molecule type" value="Genomic_DNA"/>
</dbReference>
<feature type="transmembrane region" description="Helical" evidence="1">
    <location>
        <begin position="38"/>
        <end position="56"/>
    </location>
</feature>
<reference evidence="3" key="1">
    <citation type="journal article" date="2013" name="Genome Announc.">
        <title>Draft genome sequence of the ascomycete Phaeoacremonium aleophilum strain UCR-PA7, a causal agent of the esca disease complex in grapevines.</title>
        <authorList>
            <person name="Blanco-Ulate B."/>
            <person name="Rolshausen P."/>
            <person name="Cantu D."/>
        </authorList>
    </citation>
    <scope>NUCLEOTIDE SEQUENCE [LARGE SCALE GENOMIC DNA]</scope>
    <source>
        <strain evidence="3">UCR-PA7</strain>
    </source>
</reference>
<dbReference type="Proteomes" id="UP000014074">
    <property type="component" value="Unassembled WGS sequence"/>
</dbReference>
<dbReference type="HOGENOM" id="CLU_008809_0_1_1"/>
<accession>R8BKT6</accession>
<dbReference type="RefSeq" id="XP_007915263.1">
    <property type="nucleotide sequence ID" value="XM_007917072.1"/>
</dbReference>
<evidence type="ECO:0000256" key="1">
    <source>
        <dbReference type="SAM" id="Phobius"/>
    </source>
</evidence>
<organism evidence="2 3">
    <name type="scientific">Phaeoacremonium minimum (strain UCR-PA7)</name>
    <name type="common">Esca disease fungus</name>
    <name type="synonym">Togninia minima</name>
    <dbReference type="NCBI Taxonomy" id="1286976"/>
    <lineage>
        <taxon>Eukaryota</taxon>
        <taxon>Fungi</taxon>
        <taxon>Dikarya</taxon>
        <taxon>Ascomycota</taxon>
        <taxon>Pezizomycotina</taxon>
        <taxon>Sordariomycetes</taxon>
        <taxon>Sordariomycetidae</taxon>
        <taxon>Togniniales</taxon>
        <taxon>Togniniaceae</taxon>
        <taxon>Phaeoacremonium</taxon>
    </lineage>
</organism>